<dbReference type="RefSeq" id="WP_146438425.1">
    <property type="nucleotide sequence ID" value="NZ_SJPL01000001.1"/>
</dbReference>
<evidence type="ECO:0000313" key="1">
    <source>
        <dbReference type="EMBL" id="TWT68628.1"/>
    </source>
</evidence>
<comment type="caution">
    <text evidence="1">The sequence shown here is derived from an EMBL/GenBank/DDBJ whole genome shotgun (WGS) entry which is preliminary data.</text>
</comment>
<dbReference type="Proteomes" id="UP000317238">
    <property type="component" value="Unassembled WGS sequence"/>
</dbReference>
<dbReference type="OrthoDB" id="9884637at2"/>
<evidence type="ECO:0000313" key="2">
    <source>
        <dbReference type="Proteomes" id="UP000317238"/>
    </source>
</evidence>
<name>A0A5C5Y0X6_9PLAN</name>
<keyword evidence="2" id="KW-1185">Reference proteome</keyword>
<accession>A0A5C5Y0X6</accession>
<organism evidence="1 2">
    <name type="scientific">Crateriforma conspicua</name>
    <dbReference type="NCBI Taxonomy" id="2527996"/>
    <lineage>
        <taxon>Bacteria</taxon>
        <taxon>Pseudomonadati</taxon>
        <taxon>Planctomycetota</taxon>
        <taxon>Planctomycetia</taxon>
        <taxon>Planctomycetales</taxon>
        <taxon>Planctomycetaceae</taxon>
        <taxon>Crateriforma</taxon>
    </lineage>
</organism>
<proteinExistence type="predicted"/>
<sequence length="192" mass="21234">MSWLRNLLVFPDDVWEEAARELGGDFVKGRWLANSKIKLLHRDHPITLEVGLGTGDDGTRYTRAIPGASLRPEVKLQLTPKWKGVLGSLAGGLLARSGKAIDLPVLDDDFTVFGNKAELANGLFGQPDFVSALRRVSPKPTVRVGMSMSVDEDEEKFCVFVPQVLKNVHELIALTDLTKVLLDLLEENRCLE</sequence>
<protein>
    <submittedName>
        <fullName evidence="1">Uncharacterized protein</fullName>
    </submittedName>
</protein>
<gene>
    <name evidence="1" type="ORF">Pan14r_08750</name>
</gene>
<dbReference type="AlphaFoldDB" id="A0A5C5Y0X6"/>
<reference evidence="1 2" key="1">
    <citation type="submission" date="2019-02" db="EMBL/GenBank/DDBJ databases">
        <title>Deep-cultivation of Planctomycetes and their phenomic and genomic characterization uncovers novel biology.</title>
        <authorList>
            <person name="Wiegand S."/>
            <person name="Jogler M."/>
            <person name="Boedeker C."/>
            <person name="Pinto D."/>
            <person name="Vollmers J."/>
            <person name="Rivas-Marin E."/>
            <person name="Kohn T."/>
            <person name="Peeters S.H."/>
            <person name="Heuer A."/>
            <person name="Rast P."/>
            <person name="Oberbeckmann S."/>
            <person name="Bunk B."/>
            <person name="Jeske O."/>
            <person name="Meyerdierks A."/>
            <person name="Storesund J.E."/>
            <person name="Kallscheuer N."/>
            <person name="Luecker S."/>
            <person name="Lage O.M."/>
            <person name="Pohl T."/>
            <person name="Merkel B.J."/>
            <person name="Hornburger P."/>
            <person name="Mueller R.-W."/>
            <person name="Bruemmer F."/>
            <person name="Labrenz M."/>
            <person name="Spormann A.M."/>
            <person name="Op Den Camp H."/>
            <person name="Overmann J."/>
            <person name="Amann R."/>
            <person name="Jetten M.S.M."/>
            <person name="Mascher T."/>
            <person name="Medema M.H."/>
            <person name="Devos D.P."/>
            <person name="Kaster A.-K."/>
            <person name="Ovreas L."/>
            <person name="Rohde M."/>
            <person name="Galperin M.Y."/>
            <person name="Jogler C."/>
        </authorList>
    </citation>
    <scope>NUCLEOTIDE SEQUENCE [LARGE SCALE GENOMIC DNA]</scope>
    <source>
        <strain evidence="1 2">Pan14r</strain>
    </source>
</reference>
<dbReference type="EMBL" id="SJPL01000001">
    <property type="protein sequence ID" value="TWT68628.1"/>
    <property type="molecule type" value="Genomic_DNA"/>
</dbReference>